<dbReference type="Proteomes" id="UP001519288">
    <property type="component" value="Unassembled WGS sequence"/>
</dbReference>
<sequence length="53" mass="6457">MTYERSLERLDVYLRLKNLRKLRFSQLLNESARIFMDDEIHAMENLLRQKATS</sequence>
<proteinExistence type="predicted"/>
<comment type="caution">
    <text evidence="1">The sequence shown here is derived from an EMBL/GenBank/DDBJ whole genome shotgun (WGS) entry which is preliminary data.</text>
</comment>
<organism evidence="1 2">
    <name type="scientific">Paenibacillus shirakamiensis</name>
    <dbReference type="NCBI Taxonomy" id="1265935"/>
    <lineage>
        <taxon>Bacteria</taxon>
        <taxon>Bacillati</taxon>
        <taxon>Bacillota</taxon>
        <taxon>Bacilli</taxon>
        <taxon>Bacillales</taxon>
        <taxon>Paenibacillaceae</taxon>
        <taxon>Paenibacillus</taxon>
    </lineage>
</organism>
<dbReference type="EMBL" id="JAGGLD010000001">
    <property type="protein sequence ID" value="MBP1999721.1"/>
    <property type="molecule type" value="Genomic_DNA"/>
</dbReference>
<protein>
    <recommendedName>
        <fullName evidence="3">Fur-regulated basic protein FbpA</fullName>
    </recommendedName>
</protein>
<name>A0ABS4JFI3_9BACL</name>
<reference evidence="1 2" key="1">
    <citation type="submission" date="2021-03" db="EMBL/GenBank/DDBJ databases">
        <title>Genomic Encyclopedia of Type Strains, Phase IV (KMG-IV): sequencing the most valuable type-strain genomes for metagenomic binning, comparative biology and taxonomic classification.</title>
        <authorList>
            <person name="Goeker M."/>
        </authorList>
    </citation>
    <scope>NUCLEOTIDE SEQUENCE [LARGE SCALE GENOMIC DNA]</scope>
    <source>
        <strain evidence="1 2">DSM 26806</strain>
    </source>
</reference>
<evidence type="ECO:0008006" key="3">
    <source>
        <dbReference type="Google" id="ProtNLM"/>
    </source>
</evidence>
<accession>A0ABS4JFI3</accession>
<gene>
    <name evidence="1" type="ORF">J2Z69_000740</name>
</gene>
<evidence type="ECO:0000313" key="1">
    <source>
        <dbReference type="EMBL" id="MBP1999721.1"/>
    </source>
</evidence>
<keyword evidence="2" id="KW-1185">Reference proteome</keyword>
<evidence type="ECO:0000313" key="2">
    <source>
        <dbReference type="Proteomes" id="UP001519288"/>
    </source>
</evidence>